<evidence type="ECO:0000256" key="1">
    <source>
        <dbReference type="SAM" id="Coils"/>
    </source>
</evidence>
<dbReference type="EMBL" id="LGIA01000151">
    <property type="protein sequence ID" value="KOH44849.1"/>
    <property type="molecule type" value="Genomic_DNA"/>
</dbReference>
<keyword evidence="3" id="KW-1185">Reference proteome</keyword>
<sequence>MNHLNRIILINSATVDFYELQLDGNINFIGTQGTGKSTLLRAILFFYNADARKLGISKEKVSFSDYYFPYADSYVVYEVSQGKRNFCIWLYKKQNRLCFRFIDGAYHRELFIDHQRALPESEVIEKSNQRGYKVHRPIYNFTEYRDIIYGANKAMSRFHVLQNPAYQNIPRTISNIFLNSSLDGGFIKTTIINSLSDDPFELNLDANRHHIETARNDYRDVSEYLIHEKKAENIVSQYSKLLQMEEGKKELAWLIGASHNLANEKERELQDKLAGLTTESSNQQEKIDRIGAEFSVNRRRIQDKLSIVRSNIKKANQLAKDYAAKNIQHVLAENEKKPEYEAGRSQFEAQLKLLTSSMKDVENQYQTDKQQLGMQCQQQLLDFERSLSKDKEKRQQDLANTTASFYQKKEQITADHNQKLDEQKQERVIADTKLRDIGHQIEAIQKSLFLKDEQEKQGQKQHELLQARQDLLAQKSVAEIKKENTVKEGERELELLNLTNSQEQASLALTKETLEGEISMLNSELQSLSGSFLEFLEQNKPDWNQSIGKVVSREVLLQNNLQPFVSSGDSLYGVNLNLEQLQSIQISKSELELKLEKFTTKLKEQNKLLEQHQQKIQDQKDKHQKKYNKKIAELNAEVTNCTYQIEKTAIDLEKCQITLNELKGRAELQKRQELEKKEDEKHQLKAERQEIMDFIEKTQEHYKNDIRELESRRRAQESKINSELKELGDKVTSGKKSITEKFGIQVKKLEEQRNVVLKDKGVDTAEIRRLETEIESIRKKLKEIERNYPMVIRYHKDCEEYIDQLDEFRQNRKALENELEHLQQLHNNRVSKEKAELKSLKEQIAQTSKIIQEIRHELNAFDFFKKSQLFAELQNFIEHHDSAEQSNCEENIRKLQNLALEYEKDDKSFSGKITEFSGYFNPDNCLGFETSLSGNLQYRAFAENLKEFVREQKIVDFKTEVTRKYAMVLANIVNETNELLQKEEDVSKVIQRINGDFKKSNFVGVVKSIEMRIQESSNKIIQLLRKIRKFQSENNLNYGEINLFSQGSPGGNNDEAVKLLESLLSQIGQAKTKVLKLEDVFELEFRIRENENDTNWVSRLANVGSNGTDVLVKSMIYINLLHIFKSNGTKQKTNTILHCLIDEVGILHDSNVTGLITFAGERNIRLINGSPNSHNEQDYRHIYIFRKNRDSNKTGITKLISHEL</sequence>
<dbReference type="InterPro" id="IPR021979">
    <property type="entry name" value="DUF3584"/>
</dbReference>
<proteinExistence type="predicted"/>
<dbReference type="SUPFAM" id="SSF52540">
    <property type="entry name" value="P-loop containing nucleoside triphosphate hydrolases"/>
    <property type="match status" value="1"/>
</dbReference>
<name>A0A0L8V8S8_9BACT</name>
<comment type="caution">
    <text evidence="2">The sequence shown here is derived from an EMBL/GenBank/DDBJ whole genome shotgun (WGS) entry which is preliminary data.</text>
</comment>
<evidence type="ECO:0008006" key="4">
    <source>
        <dbReference type="Google" id="ProtNLM"/>
    </source>
</evidence>
<gene>
    <name evidence="2" type="ORF">NC99_22810</name>
</gene>
<dbReference type="STRING" id="1409788.NC99_22810"/>
<feature type="coiled-coil region" evidence="1">
    <location>
        <begin position="767"/>
        <end position="857"/>
    </location>
</feature>
<dbReference type="InterPro" id="IPR027417">
    <property type="entry name" value="P-loop_NTPase"/>
</dbReference>
<feature type="coiled-coil region" evidence="1">
    <location>
        <begin position="588"/>
        <end position="726"/>
    </location>
</feature>
<reference evidence="3" key="1">
    <citation type="submission" date="2015-07" db="EMBL/GenBank/DDBJ databases">
        <title>Genome sequencing of Sunxiuqinia dokdonensis strain SK.</title>
        <authorList>
            <person name="Ahn S."/>
            <person name="Kim B.-C."/>
        </authorList>
    </citation>
    <scope>NUCLEOTIDE SEQUENCE [LARGE SCALE GENOMIC DNA]</scope>
    <source>
        <strain evidence="3">SK</strain>
    </source>
</reference>
<evidence type="ECO:0000313" key="2">
    <source>
        <dbReference type="EMBL" id="KOH44849.1"/>
    </source>
</evidence>
<evidence type="ECO:0000313" key="3">
    <source>
        <dbReference type="Proteomes" id="UP000036958"/>
    </source>
</evidence>
<keyword evidence="1" id="KW-0175">Coiled coil</keyword>
<dbReference type="RefSeq" id="WP_053183396.1">
    <property type="nucleotide sequence ID" value="NZ_LGIA01000151.1"/>
</dbReference>
<dbReference type="Pfam" id="PF12128">
    <property type="entry name" value="DUF3584"/>
    <property type="match status" value="1"/>
</dbReference>
<dbReference type="OrthoDB" id="9810371at2"/>
<feature type="coiled-coil region" evidence="1">
    <location>
        <begin position="1006"/>
        <end position="1033"/>
    </location>
</feature>
<feature type="coiled-coil region" evidence="1">
    <location>
        <begin position="259"/>
        <end position="286"/>
    </location>
</feature>
<accession>A0A0L8V8S8</accession>
<dbReference type="Proteomes" id="UP000036958">
    <property type="component" value="Unassembled WGS sequence"/>
</dbReference>
<feature type="coiled-coil region" evidence="1">
    <location>
        <begin position="344"/>
        <end position="371"/>
    </location>
</feature>
<protein>
    <recommendedName>
        <fullName evidence="4">ATP-binding protein</fullName>
    </recommendedName>
</protein>
<organism evidence="2 3">
    <name type="scientific">Sunxiuqinia dokdonensis</name>
    <dbReference type="NCBI Taxonomy" id="1409788"/>
    <lineage>
        <taxon>Bacteria</taxon>
        <taxon>Pseudomonadati</taxon>
        <taxon>Bacteroidota</taxon>
        <taxon>Bacteroidia</taxon>
        <taxon>Marinilabiliales</taxon>
        <taxon>Prolixibacteraceae</taxon>
        <taxon>Sunxiuqinia</taxon>
    </lineage>
</organism>
<dbReference type="AlphaFoldDB" id="A0A0L8V8S8"/>